<dbReference type="EMBL" id="JACOPF010000002">
    <property type="protein sequence ID" value="MBC5689266.1"/>
    <property type="molecule type" value="Genomic_DNA"/>
</dbReference>
<dbReference type="RefSeq" id="WP_186876494.1">
    <property type="nucleotide sequence ID" value="NZ_JACOPF010000002.1"/>
</dbReference>
<gene>
    <name evidence="2" type="ORF">H8S37_10095</name>
</gene>
<feature type="region of interest" description="Disordered" evidence="1">
    <location>
        <begin position="1"/>
        <end position="25"/>
    </location>
</feature>
<evidence type="ECO:0000256" key="1">
    <source>
        <dbReference type="SAM" id="MobiDB-lite"/>
    </source>
</evidence>
<evidence type="ECO:0000313" key="2">
    <source>
        <dbReference type="EMBL" id="MBC5689266.1"/>
    </source>
</evidence>
<protein>
    <submittedName>
        <fullName evidence="2">Uncharacterized protein</fullName>
    </submittedName>
</protein>
<accession>A0A923RQA1</accession>
<sequence>MRRYQGRIPAISGGSDYHGDRKKGVKNPREIGEYGLTESEFCQNPVLCSLLSEIKMEVCKR</sequence>
<reference evidence="2" key="1">
    <citation type="submission" date="2020-08" db="EMBL/GenBank/DDBJ databases">
        <title>Genome public.</title>
        <authorList>
            <person name="Liu C."/>
            <person name="Sun Q."/>
        </authorList>
    </citation>
    <scope>NUCLEOTIDE SEQUENCE</scope>
    <source>
        <strain evidence="2">NSJ-55</strain>
    </source>
</reference>
<keyword evidence="3" id="KW-1185">Reference proteome</keyword>
<dbReference type="AlphaFoldDB" id="A0A923RQA1"/>
<evidence type="ECO:0000313" key="3">
    <source>
        <dbReference type="Proteomes" id="UP000652477"/>
    </source>
</evidence>
<name>A0A923RQA1_9FIRM</name>
<dbReference type="Proteomes" id="UP000652477">
    <property type="component" value="Unassembled WGS sequence"/>
</dbReference>
<organism evidence="2 3">
    <name type="scientific">Mediterraneibacter hominis</name>
    <dbReference type="NCBI Taxonomy" id="2763054"/>
    <lineage>
        <taxon>Bacteria</taxon>
        <taxon>Bacillati</taxon>
        <taxon>Bacillota</taxon>
        <taxon>Clostridia</taxon>
        <taxon>Lachnospirales</taxon>
        <taxon>Lachnospiraceae</taxon>
        <taxon>Mediterraneibacter</taxon>
    </lineage>
</organism>
<proteinExistence type="predicted"/>
<comment type="caution">
    <text evidence="2">The sequence shown here is derived from an EMBL/GenBank/DDBJ whole genome shotgun (WGS) entry which is preliminary data.</text>
</comment>